<dbReference type="SMART" id="SM00849">
    <property type="entry name" value="Lactamase_B"/>
    <property type="match status" value="1"/>
</dbReference>
<gene>
    <name evidence="2" type="ORF">B0F87_103354</name>
</gene>
<dbReference type="PROSITE" id="PS50903">
    <property type="entry name" value="RUBREDOXIN_LIKE"/>
    <property type="match status" value="1"/>
</dbReference>
<feature type="domain" description="Rubredoxin-like" evidence="1">
    <location>
        <begin position="1"/>
        <end position="34"/>
    </location>
</feature>
<sequence length="237" mass="27185">MKQWVCTTCGYNMIGDPPDVCPFCGAHHDKFLSWEDAEKTYRVTATQINDSVTQLVSVPKLGLEHAAYRIETENEAVWIDCPSAFNRTLEPVRKIFFTHPHFMGASNQYRELWNAKVYLHALDAENPLIKEFPVDERFNNDFTVDGVAAYHIGGHTPGYTLYIYQDVLFICDYAFPPGPKMRLNPFGPKAETLQRAERILTIIYSYSLKTVCGYNYVCDFKDWLPDFERAVKSSARG</sequence>
<dbReference type="SUPFAM" id="SSF56281">
    <property type="entry name" value="Metallo-hydrolase/oxidoreductase"/>
    <property type="match status" value="1"/>
</dbReference>
<dbReference type="InterPro" id="IPR001279">
    <property type="entry name" value="Metallo-B-lactamas"/>
</dbReference>
<dbReference type="EMBL" id="PTIZ01000003">
    <property type="protein sequence ID" value="PPK76747.1"/>
    <property type="molecule type" value="Genomic_DNA"/>
</dbReference>
<proteinExistence type="predicted"/>
<dbReference type="AlphaFoldDB" id="A0A2S6HGZ5"/>
<dbReference type="Proteomes" id="UP000240010">
    <property type="component" value="Unassembled WGS sequence"/>
</dbReference>
<dbReference type="RefSeq" id="WP_104428402.1">
    <property type="nucleotide sequence ID" value="NZ_PTIZ01000003.1"/>
</dbReference>
<protein>
    <recommendedName>
        <fullName evidence="1">Rubredoxin-like domain-containing protein</fullName>
    </recommendedName>
</protein>
<dbReference type="InterPro" id="IPR048574">
    <property type="entry name" value="RUBY_RBDX"/>
</dbReference>
<comment type="caution">
    <text evidence="2">The sequence shown here is derived from an EMBL/GenBank/DDBJ whole genome shotgun (WGS) entry which is preliminary data.</text>
</comment>
<evidence type="ECO:0000313" key="3">
    <source>
        <dbReference type="Proteomes" id="UP000240010"/>
    </source>
</evidence>
<dbReference type="Gene3D" id="2.20.28.10">
    <property type="match status" value="1"/>
</dbReference>
<dbReference type="InterPro" id="IPR036866">
    <property type="entry name" value="RibonucZ/Hydroxyglut_hydro"/>
</dbReference>
<reference evidence="2 3" key="1">
    <citation type="submission" date="2018-02" db="EMBL/GenBank/DDBJ databases">
        <title>Subsurface microbial communities from deep shales in Ohio and West Virginia, USA.</title>
        <authorList>
            <person name="Wrighton K."/>
        </authorList>
    </citation>
    <scope>NUCLEOTIDE SEQUENCE [LARGE SCALE GENOMIC DNA]</scope>
    <source>
        <strain evidence="2 3">OWC-DMM</strain>
    </source>
</reference>
<dbReference type="Gene3D" id="3.60.15.10">
    <property type="entry name" value="Ribonuclease Z/Hydroxyacylglutathione hydrolase-like"/>
    <property type="match status" value="1"/>
</dbReference>
<evidence type="ECO:0000313" key="2">
    <source>
        <dbReference type="EMBL" id="PPK76747.1"/>
    </source>
</evidence>
<name>A0A2S6HGZ5_9GAMM</name>
<accession>A0A2S6HGZ5</accession>
<dbReference type="SUPFAM" id="SSF57802">
    <property type="entry name" value="Rubredoxin-like"/>
    <property type="match status" value="1"/>
</dbReference>
<organism evidence="2 3">
    <name type="scientific">Methylobacter tundripaludum</name>
    <dbReference type="NCBI Taxonomy" id="173365"/>
    <lineage>
        <taxon>Bacteria</taxon>
        <taxon>Pseudomonadati</taxon>
        <taxon>Pseudomonadota</taxon>
        <taxon>Gammaproteobacteria</taxon>
        <taxon>Methylococcales</taxon>
        <taxon>Methylococcaceae</taxon>
        <taxon>Methylobacter</taxon>
    </lineage>
</organism>
<evidence type="ECO:0000259" key="1">
    <source>
        <dbReference type="PROSITE" id="PS50903"/>
    </source>
</evidence>
<dbReference type="Pfam" id="PF21349">
    <property type="entry name" value="RUBY_RBDX"/>
    <property type="match status" value="1"/>
</dbReference>
<dbReference type="GO" id="GO:0005506">
    <property type="term" value="F:iron ion binding"/>
    <property type="evidence" value="ECO:0007669"/>
    <property type="project" value="InterPro"/>
</dbReference>
<dbReference type="InterPro" id="IPR024934">
    <property type="entry name" value="Rubredoxin-like_dom"/>
</dbReference>